<organism evidence="1 2">
    <name type="scientific">Auriscalpium vulgare</name>
    <dbReference type="NCBI Taxonomy" id="40419"/>
    <lineage>
        <taxon>Eukaryota</taxon>
        <taxon>Fungi</taxon>
        <taxon>Dikarya</taxon>
        <taxon>Basidiomycota</taxon>
        <taxon>Agaricomycotina</taxon>
        <taxon>Agaricomycetes</taxon>
        <taxon>Russulales</taxon>
        <taxon>Auriscalpiaceae</taxon>
        <taxon>Auriscalpium</taxon>
    </lineage>
</organism>
<gene>
    <name evidence="1" type="ORF">FA95DRAFT_769317</name>
</gene>
<evidence type="ECO:0000313" key="2">
    <source>
        <dbReference type="Proteomes" id="UP000814033"/>
    </source>
</evidence>
<accession>A0ACB8RBV6</accession>
<name>A0ACB8RBV6_9AGAM</name>
<dbReference type="EMBL" id="MU276141">
    <property type="protein sequence ID" value="KAI0041151.1"/>
    <property type="molecule type" value="Genomic_DNA"/>
</dbReference>
<dbReference type="Proteomes" id="UP000814033">
    <property type="component" value="Unassembled WGS sequence"/>
</dbReference>
<reference evidence="1" key="1">
    <citation type="submission" date="2021-02" db="EMBL/GenBank/DDBJ databases">
        <authorList>
            <consortium name="DOE Joint Genome Institute"/>
            <person name="Ahrendt S."/>
            <person name="Looney B.P."/>
            <person name="Miyauchi S."/>
            <person name="Morin E."/>
            <person name="Drula E."/>
            <person name="Courty P.E."/>
            <person name="Chicoki N."/>
            <person name="Fauchery L."/>
            <person name="Kohler A."/>
            <person name="Kuo A."/>
            <person name="Labutti K."/>
            <person name="Pangilinan J."/>
            <person name="Lipzen A."/>
            <person name="Riley R."/>
            <person name="Andreopoulos W."/>
            <person name="He G."/>
            <person name="Johnson J."/>
            <person name="Barry K.W."/>
            <person name="Grigoriev I.V."/>
            <person name="Nagy L."/>
            <person name="Hibbett D."/>
            <person name="Henrissat B."/>
            <person name="Matheny P.B."/>
            <person name="Labbe J."/>
            <person name="Martin F."/>
        </authorList>
    </citation>
    <scope>NUCLEOTIDE SEQUENCE</scope>
    <source>
        <strain evidence="1">FP105234-sp</strain>
    </source>
</reference>
<sequence length="280" mass="29659">MACSSSLEMSSSPAGTWDSARSGGSDADGAHSHRPPQRRRGPHSAALAAPLAGVARPGSTMGVACVVSMLTTGTASSSARGQAAVMQLQRDEPHADARGLRRFLHCTTAGRPGRHDGDAVEGRLGWWESRHQCPLSHSELEGTAGENSEWEGSEEMSRTRTGSRPRRPHSFPPRNTAVGDLRRSAGLESRGSLRAGEKKQGLGSQELIAGRTQRSSMRSVALEHRSMAARQRVCTGVRAAHARRTALRAGSGGRRGFDGCVRDRSGARSRGAVQLANGPM</sequence>
<proteinExistence type="predicted"/>
<keyword evidence="2" id="KW-1185">Reference proteome</keyword>
<evidence type="ECO:0000313" key="1">
    <source>
        <dbReference type="EMBL" id="KAI0041151.1"/>
    </source>
</evidence>
<reference evidence="1" key="2">
    <citation type="journal article" date="2022" name="New Phytol.">
        <title>Evolutionary transition to the ectomycorrhizal habit in the genomes of a hyperdiverse lineage of mushroom-forming fungi.</title>
        <authorList>
            <person name="Looney B."/>
            <person name="Miyauchi S."/>
            <person name="Morin E."/>
            <person name="Drula E."/>
            <person name="Courty P.E."/>
            <person name="Kohler A."/>
            <person name="Kuo A."/>
            <person name="LaButti K."/>
            <person name="Pangilinan J."/>
            <person name="Lipzen A."/>
            <person name="Riley R."/>
            <person name="Andreopoulos W."/>
            <person name="He G."/>
            <person name="Johnson J."/>
            <person name="Nolan M."/>
            <person name="Tritt A."/>
            <person name="Barry K.W."/>
            <person name="Grigoriev I.V."/>
            <person name="Nagy L.G."/>
            <person name="Hibbett D."/>
            <person name="Henrissat B."/>
            <person name="Matheny P.B."/>
            <person name="Labbe J."/>
            <person name="Martin F.M."/>
        </authorList>
    </citation>
    <scope>NUCLEOTIDE SEQUENCE</scope>
    <source>
        <strain evidence="1">FP105234-sp</strain>
    </source>
</reference>
<protein>
    <submittedName>
        <fullName evidence="1">Uncharacterized protein</fullName>
    </submittedName>
</protein>
<comment type="caution">
    <text evidence="1">The sequence shown here is derived from an EMBL/GenBank/DDBJ whole genome shotgun (WGS) entry which is preliminary data.</text>
</comment>